<proteinExistence type="predicted"/>
<dbReference type="Proteomes" id="UP000176944">
    <property type="component" value="Chromosome"/>
</dbReference>
<accession>A0A1D9FUX6</accession>
<reference evidence="2" key="1">
    <citation type="submission" date="2016-10" db="EMBL/GenBank/DDBJ databases">
        <title>Comparative genomics uncovers the prolific and rare metabolic potential of the cyanobacterial genus Moorea.</title>
        <authorList>
            <person name="Leao T."/>
            <person name="Castelao G."/>
            <person name="Korobeynikov A."/>
            <person name="Monroe E.A."/>
            <person name="Podell S."/>
            <person name="Glukhov E."/>
            <person name="Allen E."/>
            <person name="Gerwick W.H."/>
            <person name="Gerwick L."/>
        </authorList>
    </citation>
    <scope>NUCLEOTIDE SEQUENCE [LARGE SCALE GENOMIC DNA]</scope>
    <source>
        <strain evidence="2">JHB</strain>
    </source>
</reference>
<dbReference type="AlphaFoldDB" id="A0A1D9FUX6"/>
<gene>
    <name evidence="1" type="ORF">BJP36_03550</name>
</gene>
<evidence type="ECO:0000313" key="2">
    <source>
        <dbReference type="Proteomes" id="UP000176944"/>
    </source>
</evidence>
<name>A0A1D9FUX6_MOOP1</name>
<evidence type="ECO:0000313" key="1">
    <source>
        <dbReference type="EMBL" id="AOY79125.2"/>
    </source>
</evidence>
<organism evidence="1 2">
    <name type="scientific">Moorena producens (strain JHB)</name>
    <dbReference type="NCBI Taxonomy" id="1454205"/>
    <lineage>
        <taxon>Bacteria</taxon>
        <taxon>Bacillati</taxon>
        <taxon>Cyanobacteriota</taxon>
        <taxon>Cyanophyceae</taxon>
        <taxon>Coleofasciculales</taxon>
        <taxon>Coleofasciculaceae</taxon>
        <taxon>Moorena</taxon>
    </lineage>
</organism>
<protein>
    <submittedName>
        <fullName evidence="1">Uncharacterized protein</fullName>
    </submittedName>
</protein>
<dbReference type="EMBL" id="CP017708">
    <property type="protein sequence ID" value="AOY79125.2"/>
    <property type="molecule type" value="Genomic_DNA"/>
</dbReference>
<sequence length="182" mass="20575">MSDNEIMLKIVSRRGDNKIANYSIYKANILASKINKLFKLELKNFDDIWSLVVRENLLDHKQSLYTENIGKCQTLTPELLKECLIAGKVFGLIQNERLRGIAIQSYSEISEEDFYIGYLHGEPEILTELLCELCKLAYSLGKSVVKGLFPLNDSFGDALSQAAFQKINQGEIGIYRSSFKPG</sequence>